<evidence type="ECO:0000313" key="2">
    <source>
        <dbReference type="Proteomes" id="UP000435138"/>
    </source>
</evidence>
<comment type="caution">
    <text evidence="1">The sequence shown here is derived from an EMBL/GenBank/DDBJ whole genome shotgun (WGS) entry which is preliminary data.</text>
</comment>
<evidence type="ECO:0000313" key="1">
    <source>
        <dbReference type="EMBL" id="MQY47660.1"/>
    </source>
</evidence>
<accession>A0A6A8AD60</accession>
<sequence length="96" mass="11126">MNVKNTITLSDRYMRYAEQQVEDGQFPSVEKVVEAGLDELMRSGDGMTQEHHDAVTAMANEINRRLDGPRDKWISMEEDNLFDRVRARIADRQQAK</sequence>
<proteinExistence type="predicted"/>
<evidence type="ECO:0008006" key="3">
    <source>
        <dbReference type="Google" id="ProtNLM"/>
    </source>
</evidence>
<dbReference type="RefSeq" id="WP_153355126.1">
    <property type="nucleotide sequence ID" value="NZ_JAYKOO010000007.1"/>
</dbReference>
<keyword evidence="2" id="KW-1185">Reference proteome</keyword>
<reference evidence="1 2" key="1">
    <citation type="submission" date="2019-11" db="EMBL/GenBank/DDBJ databases">
        <title>Genome analysis of Rhizobacterium cereale a novel genus and species isolated from maize roots in North Spain.</title>
        <authorList>
            <person name="Menendez E."/>
            <person name="Flores-Felix J.D."/>
            <person name="Ramirez-Bahena M.-H."/>
            <person name="Igual J.M."/>
            <person name="Garcia-Fraile P."/>
            <person name="Peix A."/>
            <person name="Velazquez E."/>
        </authorList>
    </citation>
    <scope>NUCLEOTIDE SEQUENCE [LARGE SCALE GENOMIC DNA]</scope>
    <source>
        <strain evidence="1 2">RZME27</strain>
    </source>
</reference>
<protein>
    <recommendedName>
        <fullName evidence="3">Type II toxin-antitoxin system ParD family antitoxin</fullName>
    </recommendedName>
</protein>
<gene>
    <name evidence="1" type="ORF">GAO09_16615</name>
</gene>
<name>A0A6A8AD60_9HYPH</name>
<dbReference type="EMBL" id="WIXI01000045">
    <property type="protein sequence ID" value="MQY47660.1"/>
    <property type="molecule type" value="Genomic_DNA"/>
</dbReference>
<dbReference type="AlphaFoldDB" id="A0A6A8AD60"/>
<dbReference type="Proteomes" id="UP000435138">
    <property type="component" value="Unassembled WGS sequence"/>
</dbReference>
<organism evidence="1 2">
    <name type="scientific">Endobacterium cereale</name>
    <dbReference type="NCBI Taxonomy" id="2663029"/>
    <lineage>
        <taxon>Bacteria</taxon>
        <taxon>Pseudomonadati</taxon>
        <taxon>Pseudomonadota</taxon>
        <taxon>Alphaproteobacteria</taxon>
        <taxon>Hyphomicrobiales</taxon>
        <taxon>Rhizobiaceae</taxon>
        <taxon>Endobacterium</taxon>
    </lineage>
</organism>